<name>A0ABQ9H3Y6_9NEOP</name>
<keyword evidence="2" id="KW-1185">Reference proteome</keyword>
<dbReference type="EMBL" id="JARBHB010000007">
    <property type="protein sequence ID" value="KAJ8878967.1"/>
    <property type="molecule type" value="Genomic_DNA"/>
</dbReference>
<evidence type="ECO:0000313" key="2">
    <source>
        <dbReference type="Proteomes" id="UP001159363"/>
    </source>
</evidence>
<comment type="caution">
    <text evidence="1">The sequence shown here is derived from an EMBL/GenBank/DDBJ whole genome shotgun (WGS) entry which is preliminary data.</text>
</comment>
<evidence type="ECO:0000313" key="1">
    <source>
        <dbReference type="EMBL" id="KAJ8878967.1"/>
    </source>
</evidence>
<organism evidence="1 2">
    <name type="scientific">Dryococelus australis</name>
    <dbReference type="NCBI Taxonomy" id="614101"/>
    <lineage>
        <taxon>Eukaryota</taxon>
        <taxon>Metazoa</taxon>
        <taxon>Ecdysozoa</taxon>
        <taxon>Arthropoda</taxon>
        <taxon>Hexapoda</taxon>
        <taxon>Insecta</taxon>
        <taxon>Pterygota</taxon>
        <taxon>Neoptera</taxon>
        <taxon>Polyneoptera</taxon>
        <taxon>Phasmatodea</taxon>
        <taxon>Verophasmatodea</taxon>
        <taxon>Anareolatae</taxon>
        <taxon>Phasmatidae</taxon>
        <taxon>Eurycanthinae</taxon>
        <taxon>Dryococelus</taxon>
    </lineage>
</organism>
<gene>
    <name evidence="1" type="ORF">PR048_019571</name>
</gene>
<reference evidence="1 2" key="1">
    <citation type="submission" date="2023-02" db="EMBL/GenBank/DDBJ databases">
        <title>LHISI_Scaffold_Assembly.</title>
        <authorList>
            <person name="Stuart O.P."/>
            <person name="Cleave R."/>
            <person name="Magrath M.J.L."/>
            <person name="Mikheyev A.S."/>
        </authorList>
    </citation>
    <scope>NUCLEOTIDE SEQUENCE [LARGE SCALE GENOMIC DNA]</scope>
    <source>
        <strain evidence="1">Daus_M_001</strain>
        <tissue evidence="1">Leg muscle</tissue>
    </source>
</reference>
<protein>
    <submittedName>
        <fullName evidence="1">Uncharacterized protein</fullName>
    </submittedName>
</protein>
<proteinExistence type="predicted"/>
<sequence>MSGAILLARVTGDQKGRPRNRCSKWEGTDCGNSYPRTVSEFPRSMAAVAERLARPPPTKANRVQSPTGSSDFCMWESC</sequence>
<accession>A0ABQ9H3Y6</accession>
<dbReference type="Proteomes" id="UP001159363">
    <property type="component" value="Chromosome 6"/>
</dbReference>